<dbReference type="PATRIC" id="fig|1235802.3.peg.1811"/>
<comment type="caution">
    <text evidence="10">The sequence shown here is derived from an EMBL/GenBank/DDBJ whole genome shotgun (WGS) entry which is preliminary data.</text>
</comment>
<feature type="domain" description="HTH LytTR-type" evidence="9">
    <location>
        <begin position="143"/>
        <end position="240"/>
    </location>
</feature>
<evidence type="ECO:0000256" key="7">
    <source>
        <dbReference type="PROSITE-ProRule" id="PRU00169"/>
    </source>
</evidence>
<dbReference type="PROSITE" id="PS50110">
    <property type="entry name" value="RESPONSE_REGULATORY"/>
    <property type="match status" value="1"/>
</dbReference>
<dbReference type="CDD" id="cd17533">
    <property type="entry name" value="REC_LytTR_AgrA-like"/>
    <property type="match status" value="1"/>
</dbReference>
<name>N2AKI3_9FIRM</name>
<dbReference type="PANTHER" id="PTHR37299:SF3">
    <property type="entry name" value="STAGE 0 SPORULATION PROTEIN A HOMOLOG"/>
    <property type="match status" value="1"/>
</dbReference>
<dbReference type="eggNOG" id="COG3279">
    <property type="taxonomic scope" value="Bacteria"/>
</dbReference>
<dbReference type="SMART" id="SM00850">
    <property type="entry name" value="LytTR"/>
    <property type="match status" value="1"/>
</dbReference>
<dbReference type="SMART" id="SM00448">
    <property type="entry name" value="REC"/>
    <property type="match status" value="1"/>
</dbReference>
<comment type="function">
    <text evidence="6">Required for high-level post-exponential phase expression of a series of secreted proteins.</text>
</comment>
<organism evidence="10 11">
    <name type="scientific">Eubacterium plexicaudatum ASF492</name>
    <dbReference type="NCBI Taxonomy" id="1235802"/>
    <lineage>
        <taxon>Bacteria</taxon>
        <taxon>Bacillati</taxon>
        <taxon>Bacillota</taxon>
        <taxon>Clostridia</taxon>
        <taxon>Eubacteriales</taxon>
        <taxon>Eubacteriaceae</taxon>
        <taxon>Eubacterium</taxon>
    </lineage>
</organism>
<dbReference type="GO" id="GO:0000156">
    <property type="term" value="F:phosphorelay response regulator activity"/>
    <property type="evidence" value="ECO:0007669"/>
    <property type="project" value="InterPro"/>
</dbReference>
<evidence type="ECO:0000256" key="3">
    <source>
        <dbReference type="ARBA" id="ARBA00023012"/>
    </source>
</evidence>
<dbReference type="PANTHER" id="PTHR37299">
    <property type="entry name" value="TRANSCRIPTIONAL REGULATOR-RELATED"/>
    <property type="match status" value="1"/>
</dbReference>
<sequence length="240" mass="28349">MLKIYLCEDIEIQRDRMQQVIENTVLIEELDMELSCVSEDPYKILEAVKETEEVGIYFLDIALGSDMTGLTLAQEIRKYDPRGFIIFVTTHSEMSYMTFIYKLEALDFILKDNPEEMEKRIHDCILKANQRFVSAKNKVQANFSVKANEKVFTVDYDDILFFETSPNVHKIILHCKNRQMEFLGKIKEIEKEVDGRFYRCHRSFLVNKDNIREIDFHKRVIYMVNGDECLISVRMMKGLK</sequence>
<dbReference type="InterPro" id="IPR011006">
    <property type="entry name" value="CheY-like_superfamily"/>
</dbReference>
<dbReference type="Gene3D" id="3.40.50.2300">
    <property type="match status" value="1"/>
</dbReference>
<keyword evidence="3" id="KW-0902">Two-component regulatory system</keyword>
<dbReference type="Gene3D" id="2.40.50.1020">
    <property type="entry name" value="LytTr DNA-binding domain"/>
    <property type="match status" value="1"/>
</dbReference>
<keyword evidence="7" id="KW-0597">Phosphoprotein</keyword>
<gene>
    <name evidence="10" type="ORF">C823_01706</name>
</gene>
<evidence type="ECO:0000259" key="9">
    <source>
        <dbReference type="PROSITE" id="PS50930"/>
    </source>
</evidence>
<dbReference type="HOGENOM" id="CLU_000445_14_6_9"/>
<proteinExistence type="predicted"/>
<dbReference type="OrthoDB" id="3190595at2"/>
<evidence type="ECO:0000313" key="10">
    <source>
        <dbReference type="EMBL" id="EMZ29742.1"/>
    </source>
</evidence>
<dbReference type="InterPro" id="IPR046947">
    <property type="entry name" value="LytR-like"/>
</dbReference>
<dbReference type="AlphaFoldDB" id="N2AKI3"/>
<dbReference type="InterPro" id="IPR007492">
    <property type="entry name" value="LytTR_DNA-bd_dom"/>
</dbReference>
<evidence type="ECO:0000259" key="8">
    <source>
        <dbReference type="PROSITE" id="PS50110"/>
    </source>
</evidence>
<evidence type="ECO:0000256" key="6">
    <source>
        <dbReference type="ARBA" id="ARBA00037164"/>
    </source>
</evidence>
<keyword evidence="2" id="KW-0963">Cytoplasm</keyword>
<evidence type="ECO:0000256" key="1">
    <source>
        <dbReference type="ARBA" id="ARBA00018672"/>
    </source>
</evidence>
<evidence type="ECO:0000256" key="4">
    <source>
        <dbReference type="ARBA" id="ARBA00023159"/>
    </source>
</evidence>
<feature type="domain" description="Response regulatory" evidence="8">
    <location>
        <begin position="3"/>
        <end position="126"/>
    </location>
</feature>
<dbReference type="Proteomes" id="UP000012589">
    <property type="component" value="Unassembled WGS sequence"/>
</dbReference>
<reference evidence="10 11" key="1">
    <citation type="journal article" date="2014" name="Genome Announc.">
        <title>Draft genome sequences of the altered schaedler flora, a defined bacterial community from gnotobiotic mice.</title>
        <authorList>
            <person name="Wannemuehler M.J."/>
            <person name="Overstreet A.M."/>
            <person name="Ward D.V."/>
            <person name="Phillips G.J."/>
        </authorList>
    </citation>
    <scope>NUCLEOTIDE SEQUENCE [LARGE SCALE GENOMIC DNA]</scope>
    <source>
        <strain evidence="10 11">ASF492</strain>
    </source>
</reference>
<dbReference type="STRING" id="1235802.C823_01706"/>
<protein>
    <recommendedName>
        <fullName evidence="1">Stage 0 sporulation protein A homolog</fullName>
    </recommendedName>
</protein>
<dbReference type="Pfam" id="PF04397">
    <property type="entry name" value="LytTR"/>
    <property type="match status" value="1"/>
</dbReference>
<dbReference type="SUPFAM" id="SSF52172">
    <property type="entry name" value="CheY-like"/>
    <property type="match status" value="1"/>
</dbReference>
<dbReference type="EMBL" id="AQFT01000054">
    <property type="protein sequence ID" value="EMZ29742.1"/>
    <property type="molecule type" value="Genomic_DNA"/>
</dbReference>
<dbReference type="InterPro" id="IPR001789">
    <property type="entry name" value="Sig_transdc_resp-reg_receiver"/>
</dbReference>
<dbReference type="GO" id="GO:0003677">
    <property type="term" value="F:DNA binding"/>
    <property type="evidence" value="ECO:0007669"/>
    <property type="project" value="InterPro"/>
</dbReference>
<dbReference type="Pfam" id="PF00072">
    <property type="entry name" value="Response_reg"/>
    <property type="match status" value="1"/>
</dbReference>
<comment type="function">
    <text evidence="5">May play the central regulatory role in sporulation. It may be an element of the effector pathway responsible for the activation of sporulation genes in response to nutritional stress. Spo0A may act in concert with spo0H (a sigma factor) to control the expression of some genes that are critical to the sporulation process.</text>
</comment>
<keyword evidence="4" id="KW-0010">Activator</keyword>
<accession>N2AKI3</accession>
<evidence type="ECO:0000256" key="5">
    <source>
        <dbReference type="ARBA" id="ARBA00024867"/>
    </source>
</evidence>
<evidence type="ECO:0000313" key="11">
    <source>
        <dbReference type="Proteomes" id="UP000012589"/>
    </source>
</evidence>
<dbReference type="PROSITE" id="PS50930">
    <property type="entry name" value="HTH_LYTTR"/>
    <property type="match status" value="1"/>
</dbReference>
<keyword evidence="11" id="KW-1185">Reference proteome</keyword>
<evidence type="ECO:0000256" key="2">
    <source>
        <dbReference type="ARBA" id="ARBA00022490"/>
    </source>
</evidence>
<feature type="modified residue" description="4-aspartylphosphate" evidence="7">
    <location>
        <position position="60"/>
    </location>
</feature>